<keyword evidence="1" id="KW-0472">Membrane</keyword>
<keyword evidence="1" id="KW-1133">Transmembrane helix</keyword>
<reference evidence="2 3" key="1">
    <citation type="submission" date="2018-06" db="EMBL/GenBank/DDBJ databases">
        <authorList>
            <consortium name="Pathogen Informatics"/>
            <person name="Doyle S."/>
        </authorList>
    </citation>
    <scope>NUCLEOTIDE SEQUENCE [LARGE SCALE GENOMIC DNA]</scope>
    <source>
        <strain evidence="2 3">NCTC13063</strain>
    </source>
</reference>
<dbReference type="AlphaFoldDB" id="A0AAQ1UNL9"/>
<evidence type="ECO:0000313" key="3">
    <source>
        <dbReference type="Proteomes" id="UP000255283"/>
    </source>
</evidence>
<comment type="caution">
    <text evidence="2">The sequence shown here is derived from an EMBL/GenBank/DDBJ whole genome shotgun (WGS) entry which is preliminary data.</text>
</comment>
<feature type="transmembrane region" description="Helical" evidence="1">
    <location>
        <begin position="55"/>
        <end position="77"/>
    </location>
</feature>
<dbReference type="Proteomes" id="UP000255283">
    <property type="component" value="Unassembled WGS sequence"/>
</dbReference>
<feature type="transmembrane region" description="Helical" evidence="1">
    <location>
        <begin position="83"/>
        <end position="103"/>
    </location>
</feature>
<accession>A0AAQ1UNL9</accession>
<gene>
    <name evidence="2" type="ORF">NCTC13063_02561</name>
</gene>
<sequence>MIIKKFVAPTVDGQKPLPTNAVQKYHFFLVQPNIFPTFACNKAFSPVMKVNMKRLLGRAGLPLVYLGVALEVAYVAFSLDGHNWLLALSLLLIVAGIVGYVAGEKR</sequence>
<organism evidence="2 3">
    <name type="scientific">Segatella buccae</name>
    <dbReference type="NCBI Taxonomy" id="28126"/>
    <lineage>
        <taxon>Bacteria</taxon>
        <taxon>Pseudomonadati</taxon>
        <taxon>Bacteroidota</taxon>
        <taxon>Bacteroidia</taxon>
        <taxon>Bacteroidales</taxon>
        <taxon>Prevotellaceae</taxon>
        <taxon>Segatella</taxon>
    </lineage>
</organism>
<evidence type="ECO:0000256" key="1">
    <source>
        <dbReference type="SAM" id="Phobius"/>
    </source>
</evidence>
<keyword evidence="1" id="KW-0812">Transmembrane</keyword>
<evidence type="ECO:0000313" key="2">
    <source>
        <dbReference type="EMBL" id="SUB96785.1"/>
    </source>
</evidence>
<dbReference type="EMBL" id="UGTJ01000002">
    <property type="protein sequence ID" value="SUB96785.1"/>
    <property type="molecule type" value="Genomic_DNA"/>
</dbReference>
<name>A0AAQ1UNL9_9BACT</name>
<proteinExistence type="predicted"/>
<protein>
    <submittedName>
        <fullName evidence="2">Uncharacterized protein</fullName>
    </submittedName>
</protein>